<keyword evidence="6" id="KW-1185">Reference proteome</keyword>
<feature type="domain" description="Response regulatory" evidence="4">
    <location>
        <begin position="5"/>
        <end position="119"/>
    </location>
</feature>
<dbReference type="PANTHER" id="PTHR45339">
    <property type="entry name" value="HYBRID SIGNAL TRANSDUCTION HISTIDINE KINASE J"/>
    <property type="match status" value="1"/>
</dbReference>
<dbReference type="SMART" id="SM00448">
    <property type="entry name" value="REC"/>
    <property type="match status" value="1"/>
</dbReference>
<keyword evidence="1 3" id="KW-0597">Phosphoprotein</keyword>
<dbReference type="RefSeq" id="WP_237261722.1">
    <property type="nucleotide sequence ID" value="NZ_AP024202.1"/>
</dbReference>
<name>A0ABN6CYT0_9GAMM</name>
<feature type="modified residue" description="4-aspartylphosphate" evidence="3">
    <location>
        <position position="54"/>
    </location>
</feature>
<dbReference type="Proteomes" id="UP001054820">
    <property type="component" value="Chromosome"/>
</dbReference>
<dbReference type="EMBL" id="AP024202">
    <property type="protein sequence ID" value="BCN94253.1"/>
    <property type="molecule type" value="Genomic_DNA"/>
</dbReference>
<accession>A0ABN6CYT0</accession>
<dbReference type="PROSITE" id="PS50110">
    <property type="entry name" value="RESPONSE_REGULATORY"/>
    <property type="match status" value="1"/>
</dbReference>
<dbReference type="InterPro" id="IPR001789">
    <property type="entry name" value="Sig_transdc_resp-reg_receiver"/>
</dbReference>
<dbReference type="Pfam" id="PF00072">
    <property type="entry name" value="Response_reg"/>
    <property type="match status" value="1"/>
</dbReference>
<gene>
    <name evidence="5" type="ORF">THMIRHAM_20380</name>
</gene>
<evidence type="ECO:0000313" key="5">
    <source>
        <dbReference type="EMBL" id="BCN94253.1"/>
    </source>
</evidence>
<proteinExistence type="predicted"/>
<dbReference type="SUPFAM" id="SSF52172">
    <property type="entry name" value="CheY-like"/>
    <property type="match status" value="1"/>
</dbReference>
<evidence type="ECO:0000313" key="6">
    <source>
        <dbReference type="Proteomes" id="UP001054820"/>
    </source>
</evidence>
<evidence type="ECO:0000259" key="4">
    <source>
        <dbReference type="PROSITE" id="PS50110"/>
    </source>
</evidence>
<reference evidence="5" key="1">
    <citation type="journal article" date="2022" name="Arch. Microbiol.">
        <title>Thiomicrorhabdus immobilis sp. nov., a mesophilic sulfur-oxidizing bacterium isolated from sediment of a brackish lake in northern Japan.</title>
        <authorList>
            <person name="Kojima H."/>
            <person name="Mochizuki J."/>
            <person name="Kanda M."/>
            <person name="Watanabe T."/>
            <person name="Fukui M."/>
        </authorList>
    </citation>
    <scope>NUCLEOTIDE SEQUENCE</scope>
    <source>
        <strain evidence="5">Am19</strain>
    </source>
</reference>
<evidence type="ECO:0000256" key="3">
    <source>
        <dbReference type="PROSITE-ProRule" id="PRU00169"/>
    </source>
</evidence>
<keyword evidence="2" id="KW-0902">Two-component regulatory system</keyword>
<dbReference type="InterPro" id="IPR011006">
    <property type="entry name" value="CheY-like_superfamily"/>
</dbReference>
<evidence type="ECO:0000256" key="1">
    <source>
        <dbReference type="ARBA" id="ARBA00022553"/>
    </source>
</evidence>
<dbReference type="Gene3D" id="3.40.50.2300">
    <property type="match status" value="1"/>
</dbReference>
<dbReference type="CDD" id="cd17546">
    <property type="entry name" value="REC_hyHK_CKI1_RcsC-like"/>
    <property type="match status" value="1"/>
</dbReference>
<protein>
    <recommendedName>
        <fullName evidence="4">Response regulatory domain-containing protein</fullName>
    </recommendedName>
</protein>
<sequence>MRKLNLLLVEDNDILRQIQTKVFQGYGHEVLAVESAASALTMLRQKTFDLILMDLVMPEMDGFECTKQIKALQIQTPVIALSGNNSDEIQRDCLLAGMSGFLAKPTNQEAFEAIIQQVLEA</sequence>
<dbReference type="PANTHER" id="PTHR45339:SF1">
    <property type="entry name" value="HYBRID SIGNAL TRANSDUCTION HISTIDINE KINASE J"/>
    <property type="match status" value="1"/>
</dbReference>
<evidence type="ECO:0000256" key="2">
    <source>
        <dbReference type="ARBA" id="ARBA00023012"/>
    </source>
</evidence>
<organism evidence="5 6">
    <name type="scientific">Thiomicrorhabdus immobilis</name>
    <dbReference type="NCBI Taxonomy" id="2791037"/>
    <lineage>
        <taxon>Bacteria</taxon>
        <taxon>Pseudomonadati</taxon>
        <taxon>Pseudomonadota</taxon>
        <taxon>Gammaproteobacteria</taxon>
        <taxon>Thiotrichales</taxon>
        <taxon>Piscirickettsiaceae</taxon>
        <taxon>Thiomicrorhabdus</taxon>
    </lineage>
</organism>